<dbReference type="EMBL" id="REGN01002394">
    <property type="protein sequence ID" value="RNA28445.1"/>
    <property type="molecule type" value="Genomic_DNA"/>
</dbReference>
<dbReference type="Proteomes" id="UP000276133">
    <property type="component" value="Unassembled WGS sequence"/>
</dbReference>
<sequence length="280" mass="32704">MGNIHFVQYCYKSNVIKSFRSKDFVFESFKLNKDKLLGCDVVNFKLVCFDLKKAIENNSFNDSFFIIDFAKSKDIQHYGLSLSNKNIYLIEKKKNLRFFDVINADEFKAKQTANLTLYVEATSVLCSNEFISLSMKDKKVISFLISDKDNFEETNKQIKNLPHFGKLDKEIEKKNDLIIRKCIDLLDNKTLSIEQIFNSTDQINIEIKERLNKAIENINPLNIFIIKKNFADLKSNWLLDILNNDLGFNVKQYTKVASSDNFQTTEENLSETRQNHQLDR</sequence>
<organism evidence="1 2">
    <name type="scientific">Brachionus plicatilis</name>
    <name type="common">Marine rotifer</name>
    <name type="synonym">Brachionus muelleri</name>
    <dbReference type="NCBI Taxonomy" id="10195"/>
    <lineage>
        <taxon>Eukaryota</taxon>
        <taxon>Metazoa</taxon>
        <taxon>Spiralia</taxon>
        <taxon>Gnathifera</taxon>
        <taxon>Rotifera</taxon>
        <taxon>Eurotatoria</taxon>
        <taxon>Monogononta</taxon>
        <taxon>Pseudotrocha</taxon>
        <taxon>Ploima</taxon>
        <taxon>Brachionidae</taxon>
        <taxon>Brachionus</taxon>
    </lineage>
</organism>
<evidence type="ECO:0000313" key="1">
    <source>
        <dbReference type="EMBL" id="RNA28445.1"/>
    </source>
</evidence>
<keyword evidence="2" id="KW-1185">Reference proteome</keyword>
<evidence type="ECO:0000313" key="2">
    <source>
        <dbReference type="Proteomes" id="UP000276133"/>
    </source>
</evidence>
<comment type="caution">
    <text evidence="1">The sequence shown here is derived from an EMBL/GenBank/DDBJ whole genome shotgun (WGS) entry which is preliminary data.</text>
</comment>
<protein>
    <submittedName>
        <fullName evidence="1">Uncharacterized protein</fullName>
    </submittedName>
</protein>
<dbReference type="AlphaFoldDB" id="A0A3M7RYM2"/>
<reference evidence="1 2" key="1">
    <citation type="journal article" date="2018" name="Sci. Rep.">
        <title>Genomic signatures of local adaptation to the degree of environmental predictability in rotifers.</title>
        <authorList>
            <person name="Franch-Gras L."/>
            <person name="Hahn C."/>
            <person name="Garcia-Roger E.M."/>
            <person name="Carmona M.J."/>
            <person name="Serra M."/>
            <person name="Gomez A."/>
        </authorList>
    </citation>
    <scope>NUCLEOTIDE SEQUENCE [LARGE SCALE GENOMIC DNA]</scope>
    <source>
        <strain evidence="1">HYR1</strain>
    </source>
</reference>
<name>A0A3M7RYM2_BRAPC</name>
<gene>
    <name evidence="1" type="ORF">BpHYR1_037626</name>
</gene>
<proteinExistence type="predicted"/>
<dbReference type="OrthoDB" id="10192762at2759"/>
<accession>A0A3M7RYM2</accession>